<dbReference type="OrthoDB" id="9801972at2"/>
<dbReference type="RefSeq" id="WP_109920386.1">
    <property type="nucleotide sequence ID" value="NZ_QGLF01000002.1"/>
</dbReference>
<dbReference type="SMART" id="SM01152">
    <property type="entry name" value="DUF167"/>
    <property type="match status" value="1"/>
</dbReference>
<gene>
    <name evidence="3" type="ORF">DKG75_07025</name>
</gene>
<dbReference type="NCBIfam" id="TIGR00251">
    <property type="entry name" value="DUF167 family protein"/>
    <property type="match status" value="1"/>
</dbReference>
<proteinExistence type="inferred from homology"/>
<dbReference type="AlphaFoldDB" id="A0A317E508"/>
<dbReference type="Proteomes" id="UP000246077">
    <property type="component" value="Unassembled WGS sequence"/>
</dbReference>
<dbReference type="SUPFAM" id="SSF69786">
    <property type="entry name" value="YggU-like"/>
    <property type="match status" value="1"/>
</dbReference>
<evidence type="ECO:0000313" key="4">
    <source>
        <dbReference type="Proteomes" id="UP000246077"/>
    </source>
</evidence>
<dbReference type="Gene3D" id="3.30.1200.10">
    <property type="entry name" value="YggU-like"/>
    <property type="match status" value="1"/>
</dbReference>
<dbReference type="EMBL" id="QGLF01000002">
    <property type="protein sequence ID" value="PWR21741.1"/>
    <property type="molecule type" value="Genomic_DNA"/>
</dbReference>
<organism evidence="3 4">
    <name type="scientific">Zavarzinia compransoris</name>
    <dbReference type="NCBI Taxonomy" id="1264899"/>
    <lineage>
        <taxon>Bacteria</taxon>
        <taxon>Pseudomonadati</taxon>
        <taxon>Pseudomonadota</taxon>
        <taxon>Alphaproteobacteria</taxon>
        <taxon>Rhodospirillales</taxon>
        <taxon>Zavarziniaceae</taxon>
        <taxon>Zavarzinia</taxon>
    </lineage>
</organism>
<evidence type="ECO:0000313" key="3">
    <source>
        <dbReference type="EMBL" id="PWR21741.1"/>
    </source>
</evidence>
<dbReference type="Pfam" id="PF02594">
    <property type="entry name" value="DUF167"/>
    <property type="match status" value="1"/>
</dbReference>
<dbReference type="PANTHER" id="PTHR13420:SF7">
    <property type="entry name" value="UPF0235 PROTEIN C15ORF40"/>
    <property type="match status" value="1"/>
</dbReference>
<evidence type="ECO:0000256" key="2">
    <source>
        <dbReference type="HAMAP-Rule" id="MF_00634"/>
    </source>
</evidence>
<dbReference type="InterPro" id="IPR036591">
    <property type="entry name" value="YggU-like_sf"/>
</dbReference>
<protein>
    <recommendedName>
        <fullName evidence="2">UPF0235 protein DKG75_07025</fullName>
    </recommendedName>
</protein>
<dbReference type="InterPro" id="IPR003746">
    <property type="entry name" value="DUF167"/>
</dbReference>
<evidence type="ECO:0000256" key="1">
    <source>
        <dbReference type="ARBA" id="ARBA00010364"/>
    </source>
</evidence>
<dbReference type="HAMAP" id="MF_00634">
    <property type="entry name" value="UPF0235"/>
    <property type="match status" value="1"/>
</dbReference>
<dbReference type="PANTHER" id="PTHR13420">
    <property type="entry name" value="UPF0235 PROTEIN C15ORF40"/>
    <property type="match status" value="1"/>
</dbReference>
<reference evidence="4" key="1">
    <citation type="submission" date="2018-05" db="EMBL/GenBank/DDBJ databases">
        <title>Zavarzinia sp. HR-AS.</title>
        <authorList>
            <person name="Lee Y."/>
            <person name="Jeon C.O."/>
        </authorList>
    </citation>
    <scope>NUCLEOTIDE SEQUENCE [LARGE SCALE GENOMIC DNA]</scope>
    <source>
        <strain evidence="4">DSM 1231</strain>
    </source>
</reference>
<sequence>MSELPYRPGVDGQGVLLAVRLSPRASRNAVEGVVAGADGRAALSIKLNAPPVDGAANEALVRFVAAGLGIGKSAVAIKSGHTARQKLLHIAGAAPDLLHRIDKWLNPAPSRI</sequence>
<comment type="similarity">
    <text evidence="1 2">Belongs to the UPF0235 family.</text>
</comment>
<dbReference type="GO" id="GO:0005737">
    <property type="term" value="C:cytoplasm"/>
    <property type="evidence" value="ECO:0007669"/>
    <property type="project" value="TreeGrafter"/>
</dbReference>
<name>A0A317E508_9PROT</name>
<accession>A0A317E508</accession>
<comment type="caution">
    <text evidence="3">The sequence shown here is derived from an EMBL/GenBank/DDBJ whole genome shotgun (WGS) entry which is preliminary data.</text>
</comment>
<keyword evidence="4" id="KW-1185">Reference proteome</keyword>